<sequence length="170" mass="19359">MSRHIPVQPEESAFTLFLWGGEEKLRRRKALLKVLIGDPLFDKKIVTPPSLARQDAWTRRGFAKSRAHQAQVREQLATSSFHGSNQNDGQYVAVFLSNLERQMSDEQKEIWIPKAERFEIFGSYCQTELGYGSKVKGIETTATFDAETDEFLINSPTLSSTKYWIRATGV</sequence>
<keyword evidence="3" id="KW-1185">Reference proteome</keyword>
<dbReference type="InterPro" id="IPR029320">
    <property type="entry name" value="Acyl-CoA_ox_N"/>
</dbReference>
<dbReference type="RefSeq" id="XP_016621039.1">
    <property type="nucleotide sequence ID" value="XM_016762092.1"/>
</dbReference>
<proteinExistence type="predicted"/>
<dbReference type="PANTHER" id="PTHR10909">
    <property type="entry name" value="ELECTRON TRANSPORT OXIDOREDUCTASE"/>
    <property type="match status" value="1"/>
</dbReference>
<dbReference type="InterPro" id="IPR012258">
    <property type="entry name" value="Acyl-CoA_oxidase"/>
</dbReference>
<dbReference type="Gene3D" id="2.40.110.10">
    <property type="entry name" value="Butyryl-CoA Dehydrogenase, subunit A, domain 2"/>
    <property type="match status" value="1"/>
</dbReference>
<evidence type="ECO:0000313" key="2">
    <source>
        <dbReference type="EMBL" id="KIW94370.1"/>
    </source>
</evidence>
<organism evidence="2 3">
    <name type="scientific">Cladophialophora bantiana (strain ATCC 10958 / CBS 173.52 / CDC B-1940 / NIH 8579)</name>
    <name type="common">Xylohypha bantiana</name>
    <dbReference type="NCBI Taxonomy" id="1442370"/>
    <lineage>
        <taxon>Eukaryota</taxon>
        <taxon>Fungi</taxon>
        <taxon>Dikarya</taxon>
        <taxon>Ascomycota</taxon>
        <taxon>Pezizomycotina</taxon>
        <taxon>Eurotiomycetes</taxon>
        <taxon>Chaetothyriomycetidae</taxon>
        <taxon>Chaetothyriales</taxon>
        <taxon>Herpotrichiellaceae</taxon>
        <taxon>Cladophialophora</taxon>
    </lineage>
</organism>
<dbReference type="GeneID" id="27697274"/>
<dbReference type="GO" id="GO:0033540">
    <property type="term" value="P:fatty acid beta-oxidation using acyl-CoA oxidase"/>
    <property type="evidence" value="ECO:0007669"/>
    <property type="project" value="TreeGrafter"/>
</dbReference>
<dbReference type="Proteomes" id="UP000053789">
    <property type="component" value="Unassembled WGS sequence"/>
</dbReference>
<protein>
    <recommendedName>
        <fullName evidence="1">Acyl-coenzyme A oxidase N-terminal domain-containing protein</fullName>
    </recommendedName>
</protein>
<dbReference type="InterPro" id="IPR046373">
    <property type="entry name" value="Acyl-CoA_Oxase/DH_mid-dom_sf"/>
</dbReference>
<dbReference type="GO" id="GO:0003997">
    <property type="term" value="F:acyl-CoA oxidase activity"/>
    <property type="evidence" value="ECO:0007669"/>
    <property type="project" value="InterPro"/>
</dbReference>
<dbReference type="SUPFAM" id="SSF56645">
    <property type="entry name" value="Acyl-CoA dehydrogenase NM domain-like"/>
    <property type="match status" value="1"/>
</dbReference>
<dbReference type="Pfam" id="PF14749">
    <property type="entry name" value="Acyl-CoA_ox_N"/>
    <property type="match status" value="1"/>
</dbReference>
<name>A0A0D2HU20_CLAB1</name>
<dbReference type="AlphaFoldDB" id="A0A0D2HU20"/>
<gene>
    <name evidence="2" type="ORF">Z519_04346</name>
</gene>
<dbReference type="PANTHER" id="PTHR10909:SF250">
    <property type="entry name" value="PEROXISOMAL ACYL-COENZYME A OXIDASE 1"/>
    <property type="match status" value="1"/>
</dbReference>
<dbReference type="Gene3D" id="1.10.540.10">
    <property type="entry name" value="Acyl-CoA dehydrogenase/oxidase, N-terminal domain"/>
    <property type="match status" value="1"/>
</dbReference>
<dbReference type="InterPro" id="IPR009100">
    <property type="entry name" value="AcylCoA_DH/oxidase_NM_dom_sf"/>
</dbReference>
<dbReference type="HOGENOM" id="CLU_098878_0_0_1"/>
<dbReference type="OrthoDB" id="538336at2759"/>
<dbReference type="GO" id="GO:0005504">
    <property type="term" value="F:fatty acid binding"/>
    <property type="evidence" value="ECO:0007669"/>
    <property type="project" value="TreeGrafter"/>
</dbReference>
<dbReference type="VEuPathDB" id="FungiDB:Z519_04346"/>
<dbReference type="GO" id="GO:0005777">
    <property type="term" value="C:peroxisome"/>
    <property type="evidence" value="ECO:0007669"/>
    <property type="project" value="InterPro"/>
</dbReference>
<feature type="domain" description="Acyl-coenzyme A oxidase N-terminal" evidence="1">
    <location>
        <begin position="12"/>
        <end position="121"/>
    </location>
</feature>
<evidence type="ECO:0000259" key="1">
    <source>
        <dbReference type="Pfam" id="PF14749"/>
    </source>
</evidence>
<accession>A0A0D2HU20</accession>
<dbReference type="EMBL" id="KN846985">
    <property type="protein sequence ID" value="KIW94370.1"/>
    <property type="molecule type" value="Genomic_DNA"/>
</dbReference>
<dbReference type="GO" id="GO:0055088">
    <property type="term" value="P:lipid homeostasis"/>
    <property type="evidence" value="ECO:0007669"/>
    <property type="project" value="TreeGrafter"/>
</dbReference>
<dbReference type="InterPro" id="IPR037069">
    <property type="entry name" value="AcylCoA_DH/ox_N_sf"/>
</dbReference>
<reference evidence="2" key="1">
    <citation type="submission" date="2015-01" db="EMBL/GenBank/DDBJ databases">
        <title>The Genome Sequence of Cladophialophora bantiana CBS 173.52.</title>
        <authorList>
            <consortium name="The Broad Institute Genomics Platform"/>
            <person name="Cuomo C."/>
            <person name="de Hoog S."/>
            <person name="Gorbushina A."/>
            <person name="Stielow B."/>
            <person name="Teixiera M."/>
            <person name="Abouelleil A."/>
            <person name="Chapman S.B."/>
            <person name="Priest M."/>
            <person name="Young S.K."/>
            <person name="Wortman J."/>
            <person name="Nusbaum C."/>
            <person name="Birren B."/>
        </authorList>
    </citation>
    <scope>NUCLEOTIDE SEQUENCE [LARGE SCALE GENOMIC DNA]</scope>
    <source>
        <strain evidence="2">CBS 173.52</strain>
    </source>
</reference>
<dbReference type="GO" id="GO:0071949">
    <property type="term" value="F:FAD binding"/>
    <property type="evidence" value="ECO:0007669"/>
    <property type="project" value="InterPro"/>
</dbReference>
<evidence type="ECO:0000313" key="3">
    <source>
        <dbReference type="Proteomes" id="UP000053789"/>
    </source>
</evidence>